<comment type="caution">
    <text evidence="7">The sequence shown here is derived from an EMBL/GenBank/DDBJ whole genome shotgun (WGS) entry which is preliminary data.</text>
</comment>
<dbReference type="InterPro" id="IPR024134">
    <property type="entry name" value="SOD_Cu/Zn_/chaperone"/>
</dbReference>
<keyword evidence="3" id="KW-0560">Oxidoreductase</keyword>
<evidence type="ECO:0000256" key="4">
    <source>
        <dbReference type="SAM" id="MobiDB-lite"/>
    </source>
</evidence>
<protein>
    <recommendedName>
        <fullName evidence="3">Superoxide dismutase [Cu-Zn]</fullName>
        <ecNumber evidence="3">1.15.1.1</ecNumber>
    </recommendedName>
</protein>
<evidence type="ECO:0000313" key="8">
    <source>
        <dbReference type="Proteomes" id="UP000309033"/>
    </source>
</evidence>
<dbReference type="EC" id="1.15.1.1" evidence="3"/>
<keyword evidence="8" id="KW-1185">Reference proteome</keyword>
<sequence>MLWRTYLSFIVALAPAVGLPHMAAPGPPSTVVRDGPDARATLKDANGRTVGVVRVNEQKDGATRVRVAVENLPAGFHGLHLHAKGVCDPSSTDPATGSPFASAGRHLGMGSHPDHAGDLPNLLVGKDGRGRATFLTDRFGLDRLRAPEGASLIVHARADNAAQIPDRYRSGTKGPDAETLKAGDSGDRIACGVIRVR</sequence>
<dbReference type="InterPro" id="IPR001424">
    <property type="entry name" value="SOD_Cu_Zn_dom"/>
</dbReference>
<comment type="catalytic activity">
    <reaction evidence="3">
        <text>2 superoxide + 2 H(+) = H2O2 + O2</text>
        <dbReference type="Rhea" id="RHEA:20696"/>
        <dbReference type="ChEBI" id="CHEBI:15378"/>
        <dbReference type="ChEBI" id="CHEBI:15379"/>
        <dbReference type="ChEBI" id="CHEBI:16240"/>
        <dbReference type="ChEBI" id="CHEBI:18421"/>
        <dbReference type="EC" id="1.15.1.1"/>
    </reaction>
</comment>
<evidence type="ECO:0000256" key="5">
    <source>
        <dbReference type="SAM" id="SignalP"/>
    </source>
</evidence>
<evidence type="ECO:0000256" key="3">
    <source>
        <dbReference type="RuleBase" id="RU000393"/>
    </source>
</evidence>
<organism evidence="7 8">
    <name type="scientific">Microbispora triticiradicis</name>
    <dbReference type="NCBI Taxonomy" id="2200763"/>
    <lineage>
        <taxon>Bacteria</taxon>
        <taxon>Bacillati</taxon>
        <taxon>Actinomycetota</taxon>
        <taxon>Actinomycetes</taxon>
        <taxon>Streptosporangiales</taxon>
        <taxon>Streptosporangiaceae</taxon>
        <taxon>Microbispora</taxon>
    </lineage>
</organism>
<dbReference type="PROSITE" id="PS00332">
    <property type="entry name" value="SOD_CU_ZN_2"/>
    <property type="match status" value="1"/>
</dbReference>
<comment type="similarity">
    <text evidence="1 3">Belongs to the Cu-Zn superoxide dismutase family.</text>
</comment>
<dbReference type="GO" id="GO:0005507">
    <property type="term" value="F:copper ion binding"/>
    <property type="evidence" value="ECO:0007669"/>
    <property type="project" value="InterPro"/>
</dbReference>
<keyword evidence="3" id="KW-0186">Copper</keyword>
<evidence type="ECO:0000256" key="1">
    <source>
        <dbReference type="ARBA" id="ARBA00010457"/>
    </source>
</evidence>
<keyword evidence="3" id="KW-0862">Zinc</keyword>
<keyword evidence="5" id="KW-0732">Signal</keyword>
<gene>
    <name evidence="7" type="ORF">FED44_05845</name>
</gene>
<dbReference type="Gene3D" id="2.60.40.200">
    <property type="entry name" value="Superoxide dismutase, copper/zinc binding domain"/>
    <property type="match status" value="1"/>
</dbReference>
<evidence type="ECO:0000259" key="6">
    <source>
        <dbReference type="Pfam" id="PF00080"/>
    </source>
</evidence>
<feature type="domain" description="Superoxide dismutase copper/zinc binding" evidence="6">
    <location>
        <begin position="51"/>
        <end position="194"/>
    </location>
</feature>
<dbReference type="InterPro" id="IPR036423">
    <property type="entry name" value="SOD-like_Cu/Zn_dom_sf"/>
</dbReference>
<feature type="region of interest" description="Disordered" evidence="4">
    <location>
        <begin position="87"/>
        <end position="123"/>
    </location>
</feature>
<keyword evidence="3" id="KW-0479">Metal-binding</keyword>
<feature type="signal peptide" evidence="5">
    <location>
        <begin position="1"/>
        <end position="23"/>
    </location>
</feature>
<proteinExistence type="inferred from homology"/>
<dbReference type="OrthoDB" id="9792957at2"/>
<dbReference type="AlphaFoldDB" id="A0A5R8ZDF6"/>
<name>A0A5R8ZDF6_9ACTN</name>
<dbReference type="Proteomes" id="UP000309033">
    <property type="component" value="Unassembled WGS sequence"/>
</dbReference>
<accession>A0A5R8ZDF6</accession>
<dbReference type="Pfam" id="PF00080">
    <property type="entry name" value="Sod_Cu"/>
    <property type="match status" value="1"/>
</dbReference>
<dbReference type="PANTHER" id="PTHR10003">
    <property type="entry name" value="SUPEROXIDE DISMUTASE CU-ZN -RELATED"/>
    <property type="match status" value="1"/>
</dbReference>
<dbReference type="EMBL" id="VANP01000002">
    <property type="protein sequence ID" value="TLP63772.1"/>
    <property type="molecule type" value="Genomic_DNA"/>
</dbReference>
<comment type="function">
    <text evidence="2">Destroys radicals which are normally produced within the cells and which are toxic to biological systems. May play a role in favoring mycobacterial survival in phagocytes.</text>
</comment>
<dbReference type="GO" id="GO:0004784">
    <property type="term" value="F:superoxide dismutase activity"/>
    <property type="evidence" value="ECO:0007669"/>
    <property type="project" value="UniProtKB-EC"/>
</dbReference>
<reference evidence="7" key="1">
    <citation type="submission" date="2019-05" db="EMBL/GenBank/DDBJ databases">
        <title>Isolation, diversity and antifungal activity of Actinobacteria from wheat.</title>
        <authorList>
            <person name="Yu B."/>
        </authorList>
    </citation>
    <scope>NUCLEOTIDE SEQUENCE [LARGE SCALE GENOMIC DNA]</scope>
    <source>
        <strain evidence="7">NEAU-HEGS1-5</strain>
    </source>
</reference>
<comment type="cofactor">
    <cofactor evidence="3">
        <name>Zn(2+)</name>
        <dbReference type="ChEBI" id="CHEBI:29105"/>
    </cofactor>
    <text evidence="3">Binds 1 zinc ion per subunit.</text>
</comment>
<dbReference type="SUPFAM" id="SSF49329">
    <property type="entry name" value="Cu,Zn superoxide dismutase-like"/>
    <property type="match status" value="1"/>
</dbReference>
<comment type="cofactor">
    <cofactor evidence="3">
        <name>Cu cation</name>
        <dbReference type="ChEBI" id="CHEBI:23378"/>
    </cofactor>
    <text evidence="3">Binds 1 copper ion per subunit.</text>
</comment>
<dbReference type="InterPro" id="IPR018152">
    <property type="entry name" value="SOD_Cu/Zn_BS"/>
</dbReference>
<feature type="chain" id="PRO_5024406947" description="Superoxide dismutase [Cu-Zn]" evidence="5">
    <location>
        <begin position="24"/>
        <end position="197"/>
    </location>
</feature>
<evidence type="ECO:0000313" key="7">
    <source>
        <dbReference type="EMBL" id="TLP63772.1"/>
    </source>
</evidence>
<evidence type="ECO:0000256" key="2">
    <source>
        <dbReference type="ARBA" id="ARBA00024900"/>
    </source>
</evidence>